<keyword evidence="3" id="KW-1185">Reference proteome</keyword>
<evidence type="ECO:0000313" key="2">
    <source>
        <dbReference type="EMBL" id="MBS7813781.1"/>
    </source>
</evidence>
<evidence type="ECO:0000313" key="3">
    <source>
        <dbReference type="Proteomes" id="UP000766336"/>
    </source>
</evidence>
<dbReference type="EMBL" id="JAHCDA010000007">
    <property type="protein sequence ID" value="MBS7813781.1"/>
    <property type="molecule type" value="Genomic_DNA"/>
</dbReference>
<keyword evidence="1" id="KW-0732">Signal</keyword>
<protein>
    <submittedName>
        <fullName evidence="2">Uncharacterized protein</fullName>
    </submittedName>
</protein>
<comment type="caution">
    <text evidence="2">The sequence shown here is derived from an EMBL/GenBank/DDBJ whole genome shotgun (WGS) entry which is preliminary data.</text>
</comment>
<accession>A0ABS5QJB4</accession>
<sequence length="185" mass="18165">MIPRRTLYLLGGACLLALATPTSQQAAAWTTATGPRGGSAVVGHRGALGVGPHGGAAAVGPRGAVAVGPYGRAGAVVRPGYRSPVVAVPVVPVYPGYARPVAPLAGTIAAGVVAGTVAGAIVGSAEARATVPPPAGLTTGATIAVLPAGCTTRRAGSVTYYRCGPAWLRPYMQGPDVVYLVVPPP</sequence>
<evidence type="ECO:0000256" key="1">
    <source>
        <dbReference type="SAM" id="SignalP"/>
    </source>
</evidence>
<feature type="signal peptide" evidence="1">
    <location>
        <begin position="1"/>
        <end position="26"/>
    </location>
</feature>
<proteinExistence type="predicted"/>
<dbReference type="Proteomes" id="UP000766336">
    <property type="component" value="Unassembled WGS sequence"/>
</dbReference>
<dbReference type="RefSeq" id="WP_213672490.1">
    <property type="nucleotide sequence ID" value="NZ_JAHCDA010000007.1"/>
</dbReference>
<feature type="chain" id="PRO_5045486817" evidence="1">
    <location>
        <begin position="27"/>
        <end position="185"/>
    </location>
</feature>
<gene>
    <name evidence="2" type="ORF">KHU32_22785</name>
</gene>
<reference evidence="2 3" key="1">
    <citation type="submission" date="2021-05" db="EMBL/GenBank/DDBJ databases">
        <title>Roseococcus sp. XZZS9, whole genome shotgun sequencing project.</title>
        <authorList>
            <person name="Zhao G."/>
            <person name="Shen L."/>
        </authorList>
    </citation>
    <scope>NUCLEOTIDE SEQUENCE [LARGE SCALE GENOMIC DNA]</scope>
    <source>
        <strain evidence="2 3">XZZS9</strain>
    </source>
</reference>
<name>A0ABS5QJB4_9PROT</name>
<organism evidence="2 3">
    <name type="scientific">Roseococcus pinisoli</name>
    <dbReference type="NCBI Taxonomy" id="2835040"/>
    <lineage>
        <taxon>Bacteria</taxon>
        <taxon>Pseudomonadati</taxon>
        <taxon>Pseudomonadota</taxon>
        <taxon>Alphaproteobacteria</taxon>
        <taxon>Acetobacterales</taxon>
        <taxon>Roseomonadaceae</taxon>
        <taxon>Roseococcus</taxon>
    </lineage>
</organism>